<dbReference type="PANTHER" id="PTHR36310">
    <property type="entry name" value="CYCLIN-DEPENDENT PROTEIN KINASE INHIBITOR SMR11"/>
    <property type="match status" value="1"/>
</dbReference>
<dbReference type="InterPro" id="IPR038971">
    <property type="entry name" value="SMR11/SMR16"/>
</dbReference>
<dbReference type="AlphaFoldDB" id="A0A7N0RAP6"/>
<dbReference type="Gramene" id="Kaladp0006s0103.1.v1.1">
    <property type="protein sequence ID" value="Kaladp0006s0103.1.v1.1.CDS.1"/>
    <property type="gene ID" value="Kaladp0006s0103.v1.1"/>
</dbReference>
<dbReference type="OMA" id="HVDGCCS"/>
<dbReference type="EnsemblPlants" id="Kaladp0006s0103.1.v1.1">
    <property type="protein sequence ID" value="Kaladp0006s0103.1.v1.1.CDS.1"/>
    <property type="gene ID" value="Kaladp0006s0103.v1.1"/>
</dbReference>
<protein>
    <submittedName>
        <fullName evidence="1">Uncharacterized protein</fullName>
    </submittedName>
</protein>
<proteinExistence type="predicted"/>
<organism evidence="1 2">
    <name type="scientific">Kalanchoe fedtschenkoi</name>
    <name type="common">Lavender scallops</name>
    <name type="synonym">South American air plant</name>
    <dbReference type="NCBI Taxonomy" id="63787"/>
    <lineage>
        <taxon>Eukaryota</taxon>
        <taxon>Viridiplantae</taxon>
        <taxon>Streptophyta</taxon>
        <taxon>Embryophyta</taxon>
        <taxon>Tracheophyta</taxon>
        <taxon>Spermatophyta</taxon>
        <taxon>Magnoliopsida</taxon>
        <taxon>eudicotyledons</taxon>
        <taxon>Gunneridae</taxon>
        <taxon>Pentapetalae</taxon>
        <taxon>Saxifragales</taxon>
        <taxon>Crassulaceae</taxon>
        <taxon>Kalanchoe</taxon>
    </lineage>
</organism>
<accession>A0A7N0RAP6</accession>
<dbReference type="Proteomes" id="UP000594263">
    <property type="component" value="Unplaced"/>
</dbReference>
<dbReference type="PANTHER" id="PTHR36310:SF1">
    <property type="entry name" value="CYCLIN-DEPENDENT PROTEIN KINASE INHIBITOR SMR11"/>
    <property type="match status" value="1"/>
</dbReference>
<evidence type="ECO:0000313" key="2">
    <source>
        <dbReference type="Proteomes" id="UP000594263"/>
    </source>
</evidence>
<keyword evidence="2" id="KW-1185">Reference proteome</keyword>
<reference evidence="1" key="1">
    <citation type="submission" date="2021-01" db="UniProtKB">
        <authorList>
            <consortium name="EnsemblPlants"/>
        </authorList>
    </citation>
    <scope>IDENTIFICATION</scope>
</reference>
<name>A0A7N0RAP6_KALFE</name>
<evidence type="ECO:0000313" key="1">
    <source>
        <dbReference type="EnsemblPlants" id="Kaladp0006s0103.1.v1.1.CDS.1"/>
    </source>
</evidence>
<sequence length="228" mass="24550">MEAELTGDVTINNSDAKSGRVVKNLIMGTPADGMNAMAPTESISTAKETPIAPVTPIPAREVQDIRIPRPVQCRLSNFDAEEPECFTPQTPKQGVFDPFASGPDDMLLAPKLRKTTGETRISLARQLNFGSCSSGESSGVLDKARSDEEKMLDSVFANLLDVVVPSSTEGHVAEESAQDADADGFKTPVLVPCINGIPKKCPDAPMKQTKPTSKRFRIDASLCRKLEF</sequence>